<evidence type="ECO:0000313" key="2">
    <source>
        <dbReference type="EMBL" id="EXX67779.1"/>
    </source>
</evidence>
<dbReference type="GO" id="GO:0004674">
    <property type="term" value="F:protein serine/threonine kinase activity"/>
    <property type="evidence" value="ECO:0007669"/>
    <property type="project" value="TreeGrafter"/>
</dbReference>
<organism evidence="2 3">
    <name type="scientific">Rhizophagus irregularis (strain DAOM 197198w)</name>
    <name type="common">Glomus intraradices</name>
    <dbReference type="NCBI Taxonomy" id="1432141"/>
    <lineage>
        <taxon>Eukaryota</taxon>
        <taxon>Fungi</taxon>
        <taxon>Fungi incertae sedis</taxon>
        <taxon>Mucoromycota</taxon>
        <taxon>Glomeromycotina</taxon>
        <taxon>Glomeromycetes</taxon>
        <taxon>Glomerales</taxon>
        <taxon>Glomeraceae</taxon>
        <taxon>Rhizophagus</taxon>
    </lineage>
</organism>
<dbReference type="EMBL" id="JEMT01017558">
    <property type="protein sequence ID" value="EXX67779.1"/>
    <property type="molecule type" value="Genomic_DNA"/>
</dbReference>
<dbReference type="PROSITE" id="PS50011">
    <property type="entry name" value="PROTEIN_KINASE_DOM"/>
    <property type="match status" value="1"/>
</dbReference>
<dbReference type="InterPro" id="IPR000719">
    <property type="entry name" value="Prot_kinase_dom"/>
</dbReference>
<proteinExistence type="predicted"/>
<keyword evidence="3" id="KW-1185">Reference proteome</keyword>
<evidence type="ECO:0000259" key="1">
    <source>
        <dbReference type="PROSITE" id="PS50011"/>
    </source>
</evidence>
<dbReference type="Pfam" id="PF07714">
    <property type="entry name" value="PK_Tyr_Ser-Thr"/>
    <property type="match status" value="1"/>
</dbReference>
<gene>
    <name evidence="2" type="ORF">RirG_111360</name>
</gene>
<dbReference type="HOGENOM" id="CLU_000288_7_34_1"/>
<sequence length="418" mass="49172">MNIAWNMVKYIYCKNYGEKYTHMWCKQCQLKYLKEYFINCTSENEKLDYLIQEMQSKINSCFNIVFESIPYNQFNYVKEIGKGGFATVYLAIWKDGPLKYNIDKKMYTRVSNKKIALKSINDSQIMTDKFLNEVKEYSINKMNDILNVYEDPNTKNYIIVLEFAEGGSYNYWMNKNYKDFDWKNKIQTLLSIIEGLKGIHQKQKVHHDLHPGNILFLTKNLNSFNKKSLFISDMGLCEDVNNTSEVKIYGVIPYMAPEVLRNKTYTQAADIYSFGMIMYFTATGKQPFVNRAHDHNLVLDICNGIRPEINEPGAPKCYIDLMRRCWDSDPSNRPSAIEIHKLIKSFCKFYISYKMGGSNEVEIKNQIKEAENYRKLYHSLKKNKQHPQAIYTSRLLNPYTAELQEYDNSECLDCEIIY</sequence>
<dbReference type="AlphaFoldDB" id="A0A015KJN9"/>
<dbReference type="Proteomes" id="UP000022910">
    <property type="component" value="Unassembled WGS sequence"/>
</dbReference>
<accession>A0A015KJN9</accession>
<dbReference type="SUPFAM" id="SSF56112">
    <property type="entry name" value="Protein kinase-like (PK-like)"/>
    <property type="match status" value="1"/>
</dbReference>
<comment type="caution">
    <text evidence="2">The sequence shown here is derived from an EMBL/GenBank/DDBJ whole genome shotgun (WGS) entry which is preliminary data.</text>
</comment>
<protein>
    <submittedName>
        <fullName evidence="2">Cmk1p</fullName>
    </submittedName>
</protein>
<dbReference type="InterPro" id="IPR001245">
    <property type="entry name" value="Ser-Thr/Tyr_kinase_cat_dom"/>
</dbReference>
<evidence type="ECO:0000313" key="3">
    <source>
        <dbReference type="Proteomes" id="UP000022910"/>
    </source>
</evidence>
<dbReference type="PANTHER" id="PTHR44329">
    <property type="entry name" value="SERINE/THREONINE-PROTEIN KINASE TNNI3K-RELATED"/>
    <property type="match status" value="1"/>
</dbReference>
<dbReference type="InterPro" id="IPR011009">
    <property type="entry name" value="Kinase-like_dom_sf"/>
</dbReference>
<dbReference type="STRING" id="1432141.A0A015KJN9"/>
<feature type="domain" description="Protein kinase" evidence="1">
    <location>
        <begin position="74"/>
        <end position="343"/>
    </location>
</feature>
<dbReference type="GO" id="GO:0005524">
    <property type="term" value="F:ATP binding"/>
    <property type="evidence" value="ECO:0007669"/>
    <property type="project" value="InterPro"/>
</dbReference>
<dbReference type="Gene3D" id="1.10.510.10">
    <property type="entry name" value="Transferase(Phosphotransferase) domain 1"/>
    <property type="match status" value="1"/>
</dbReference>
<reference evidence="2 3" key="1">
    <citation type="submission" date="2014-02" db="EMBL/GenBank/DDBJ databases">
        <title>Single nucleus genome sequencing reveals high similarity among nuclei of an endomycorrhizal fungus.</title>
        <authorList>
            <person name="Lin K."/>
            <person name="Geurts R."/>
            <person name="Zhang Z."/>
            <person name="Limpens E."/>
            <person name="Saunders D.G."/>
            <person name="Mu D."/>
            <person name="Pang E."/>
            <person name="Cao H."/>
            <person name="Cha H."/>
            <person name="Lin T."/>
            <person name="Zhou Q."/>
            <person name="Shang Y."/>
            <person name="Li Y."/>
            <person name="Ivanov S."/>
            <person name="Sharma T."/>
            <person name="Velzen R.V."/>
            <person name="Ruijter N.D."/>
            <person name="Aanen D.K."/>
            <person name="Win J."/>
            <person name="Kamoun S."/>
            <person name="Bisseling T."/>
            <person name="Huang S."/>
        </authorList>
    </citation>
    <scope>NUCLEOTIDE SEQUENCE [LARGE SCALE GENOMIC DNA]</scope>
    <source>
        <strain evidence="3">DAOM197198w</strain>
    </source>
</reference>
<name>A0A015KJN9_RHIIW</name>
<dbReference type="InterPro" id="IPR051681">
    <property type="entry name" value="Ser/Thr_Kinases-Pseudokinases"/>
</dbReference>